<evidence type="ECO:0000313" key="2">
    <source>
        <dbReference type="Proteomes" id="UP000031390"/>
    </source>
</evidence>
<dbReference type="Proteomes" id="UP000031390">
    <property type="component" value="Unassembled WGS sequence"/>
</dbReference>
<dbReference type="EMBL" id="JUFZ01000096">
    <property type="protein sequence ID" value="KIC06572.1"/>
    <property type="molecule type" value="Genomic_DNA"/>
</dbReference>
<name>A0A0C1GXK5_9NEIS</name>
<accession>A0A0C1GXK5</accession>
<dbReference type="AlphaFoldDB" id="A0A0C1GXK5"/>
<proteinExistence type="predicted"/>
<organism evidence="1 2">
    <name type="scientific">Morococcus cerebrosus</name>
    <dbReference type="NCBI Taxonomy" id="1056807"/>
    <lineage>
        <taxon>Bacteria</taxon>
        <taxon>Pseudomonadati</taxon>
        <taxon>Pseudomonadota</taxon>
        <taxon>Betaproteobacteria</taxon>
        <taxon>Neisseriales</taxon>
        <taxon>Neisseriaceae</taxon>
        <taxon>Morococcus</taxon>
    </lineage>
</organism>
<gene>
    <name evidence="1" type="ORF">MCC93_19860</name>
</gene>
<protein>
    <submittedName>
        <fullName evidence="1">Uncharacterized protein</fullName>
    </submittedName>
</protein>
<reference evidence="1 2" key="1">
    <citation type="submission" date="2014-12" db="EMBL/GenBank/DDBJ databases">
        <title>Genome sequence of Morococcus cerebrosus.</title>
        <authorList>
            <person name="Shin S.-K."/>
            <person name="Yi H."/>
        </authorList>
    </citation>
    <scope>NUCLEOTIDE SEQUENCE [LARGE SCALE GENOMIC DNA]</scope>
    <source>
        <strain evidence="1 2">CIP 81.93</strain>
    </source>
</reference>
<sequence>MPYLKLNMFAILLSQPIRHHFSAIKNPCSGRKTIQAHCYANSRNIPKTTKIAYLTATS</sequence>
<evidence type="ECO:0000313" key="1">
    <source>
        <dbReference type="EMBL" id="KIC06572.1"/>
    </source>
</evidence>
<comment type="caution">
    <text evidence="1">The sequence shown here is derived from an EMBL/GenBank/DDBJ whole genome shotgun (WGS) entry which is preliminary data.</text>
</comment>